<dbReference type="AlphaFoldDB" id="A0A822V6B9"/>
<dbReference type="Proteomes" id="UP000192074">
    <property type="component" value="Unassembled WGS sequence"/>
</dbReference>
<sequence length="202" mass="22618">MMHGYVSTFEELVAVCRDKSRSFPLVLIGQGVASSLPPEFDVEPVERTVVAVLKAFQRDSEPLCVTAGVQSLGEIILRIIMRIEEKLRGRQLQVQPYGIAQSLAGEGTGYRPEHDALFRYWQIKRKNLINNSKMSHTLSGLSSALHSDDERLEDVSRLCKGLLPYATLCTMPLQAENQVAVCSFWADRRARIAAAMNTRDRP</sequence>
<evidence type="ECO:0000313" key="1">
    <source>
        <dbReference type="EMBL" id="CVI21298.1"/>
    </source>
</evidence>
<name>A0A822V6B9_AGRTU</name>
<reference evidence="1 2" key="1">
    <citation type="submission" date="2016-01" db="EMBL/GenBank/DDBJ databases">
        <authorList>
            <person name="Regsiter A."/>
            <person name="william w."/>
        </authorList>
    </citation>
    <scope>NUCLEOTIDE SEQUENCE [LARGE SCALE GENOMIC DNA]</scope>
    <source>
        <strain evidence="1 2">B6</strain>
    </source>
</reference>
<proteinExistence type="predicted"/>
<dbReference type="EMBL" id="FCNL01000031">
    <property type="protein sequence ID" value="CVI21298.1"/>
    <property type="molecule type" value="Genomic_DNA"/>
</dbReference>
<gene>
    <name evidence="1" type="ORF">AGR4A_Lc130262</name>
</gene>
<protein>
    <submittedName>
        <fullName evidence="1">Uncharacterized protein</fullName>
    </submittedName>
</protein>
<organism evidence="1 2">
    <name type="scientific">Agrobacterium tumefaciens str. B6</name>
    <dbReference type="NCBI Taxonomy" id="1183423"/>
    <lineage>
        <taxon>Bacteria</taxon>
        <taxon>Pseudomonadati</taxon>
        <taxon>Pseudomonadota</taxon>
        <taxon>Alphaproteobacteria</taxon>
        <taxon>Hyphomicrobiales</taxon>
        <taxon>Rhizobiaceae</taxon>
        <taxon>Rhizobium/Agrobacterium group</taxon>
        <taxon>Agrobacterium</taxon>
        <taxon>Agrobacterium tumefaciens complex</taxon>
    </lineage>
</organism>
<comment type="caution">
    <text evidence="1">The sequence shown here is derived from an EMBL/GenBank/DDBJ whole genome shotgun (WGS) entry which is preliminary data.</text>
</comment>
<evidence type="ECO:0000313" key="2">
    <source>
        <dbReference type="Proteomes" id="UP000192074"/>
    </source>
</evidence>
<accession>A0A822V6B9</accession>